<dbReference type="EMBL" id="JAINUG010000016">
    <property type="protein sequence ID" value="KAJ8413195.1"/>
    <property type="molecule type" value="Genomic_DNA"/>
</dbReference>
<dbReference type="AlphaFoldDB" id="A0AAD7T2H9"/>
<keyword evidence="2" id="KW-1185">Reference proteome</keyword>
<evidence type="ECO:0000313" key="1">
    <source>
        <dbReference type="EMBL" id="KAJ8413195.1"/>
    </source>
</evidence>
<accession>A0AAD7T2H9</accession>
<organism evidence="1 2">
    <name type="scientific">Aldrovandia affinis</name>
    <dbReference type="NCBI Taxonomy" id="143900"/>
    <lineage>
        <taxon>Eukaryota</taxon>
        <taxon>Metazoa</taxon>
        <taxon>Chordata</taxon>
        <taxon>Craniata</taxon>
        <taxon>Vertebrata</taxon>
        <taxon>Euteleostomi</taxon>
        <taxon>Actinopterygii</taxon>
        <taxon>Neopterygii</taxon>
        <taxon>Teleostei</taxon>
        <taxon>Notacanthiformes</taxon>
        <taxon>Halosauridae</taxon>
        <taxon>Aldrovandia</taxon>
    </lineage>
</organism>
<evidence type="ECO:0000313" key="2">
    <source>
        <dbReference type="Proteomes" id="UP001221898"/>
    </source>
</evidence>
<protein>
    <submittedName>
        <fullName evidence="1">Uncharacterized protein</fullName>
    </submittedName>
</protein>
<proteinExistence type="predicted"/>
<comment type="caution">
    <text evidence="1">The sequence shown here is derived from an EMBL/GenBank/DDBJ whole genome shotgun (WGS) entry which is preliminary data.</text>
</comment>
<dbReference type="Proteomes" id="UP001221898">
    <property type="component" value="Unassembled WGS sequence"/>
</dbReference>
<reference evidence="1" key="1">
    <citation type="journal article" date="2023" name="Science">
        <title>Genome structures resolve the early diversification of teleost fishes.</title>
        <authorList>
            <person name="Parey E."/>
            <person name="Louis A."/>
            <person name="Montfort J."/>
            <person name="Bouchez O."/>
            <person name="Roques C."/>
            <person name="Iampietro C."/>
            <person name="Lluch J."/>
            <person name="Castinel A."/>
            <person name="Donnadieu C."/>
            <person name="Desvignes T."/>
            <person name="Floi Bucao C."/>
            <person name="Jouanno E."/>
            <person name="Wen M."/>
            <person name="Mejri S."/>
            <person name="Dirks R."/>
            <person name="Jansen H."/>
            <person name="Henkel C."/>
            <person name="Chen W.J."/>
            <person name="Zahm M."/>
            <person name="Cabau C."/>
            <person name="Klopp C."/>
            <person name="Thompson A.W."/>
            <person name="Robinson-Rechavi M."/>
            <person name="Braasch I."/>
            <person name="Lecointre G."/>
            <person name="Bobe J."/>
            <person name="Postlethwait J.H."/>
            <person name="Berthelot C."/>
            <person name="Roest Crollius H."/>
            <person name="Guiguen Y."/>
        </authorList>
    </citation>
    <scope>NUCLEOTIDE SEQUENCE</scope>
    <source>
        <strain evidence="1">NC1722</strain>
    </source>
</reference>
<gene>
    <name evidence="1" type="ORF">AAFF_G00091910</name>
</gene>
<sequence>MENLLRQLVDTTLPQQQTTQQVKEGMNHLIEELVQQRTHAAQHSRLPNPSSQAQDLLMKITEDDDDEHTGCRDVIEMIDRLCLGMMAETKQAKLRIGISLFKPRRWCQLFSI</sequence>
<name>A0AAD7T2H9_9TELE</name>